<evidence type="ECO:0000313" key="2">
    <source>
        <dbReference type="EMBL" id="EDQ90354.1"/>
    </source>
</evidence>
<gene>
    <name evidence="2" type="ORF">MONBRDRAFT_36752</name>
</gene>
<feature type="region of interest" description="Disordered" evidence="1">
    <location>
        <begin position="284"/>
        <end position="306"/>
    </location>
</feature>
<feature type="region of interest" description="Disordered" evidence="1">
    <location>
        <begin position="12"/>
        <end position="36"/>
    </location>
</feature>
<name>A9UXA3_MONBE</name>
<organism evidence="2 3">
    <name type="scientific">Monosiga brevicollis</name>
    <name type="common">Choanoflagellate</name>
    <dbReference type="NCBI Taxonomy" id="81824"/>
    <lineage>
        <taxon>Eukaryota</taxon>
        <taxon>Choanoflagellata</taxon>
        <taxon>Craspedida</taxon>
        <taxon>Salpingoecidae</taxon>
        <taxon>Monosiga</taxon>
    </lineage>
</organism>
<accession>A9UXA3</accession>
<feature type="compositionally biased region" description="Low complexity" evidence="1">
    <location>
        <begin position="25"/>
        <end position="36"/>
    </location>
</feature>
<dbReference type="KEGG" id="mbr:MONBRDRAFT_36752"/>
<evidence type="ECO:0000256" key="1">
    <source>
        <dbReference type="SAM" id="MobiDB-lite"/>
    </source>
</evidence>
<dbReference type="Proteomes" id="UP000001357">
    <property type="component" value="Unassembled WGS sequence"/>
</dbReference>
<reference evidence="2 3" key="1">
    <citation type="journal article" date="2008" name="Nature">
        <title>The genome of the choanoflagellate Monosiga brevicollis and the origin of metazoans.</title>
        <authorList>
            <consortium name="JGI Sequencing"/>
            <person name="King N."/>
            <person name="Westbrook M.J."/>
            <person name="Young S.L."/>
            <person name="Kuo A."/>
            <person name="Abedin M."/>
            <person name="Chapman J."/>
            <person name="Fairclough S."/>
            <person name="Hellsten U."/>
            <person name="Isogai Y."/>
            <person name="Letunic I."/>
            <person name="Marr M."/>
            <person name="Pincus D."/>
            <person name="Putnam N."/>
            <person name="Rokas A."/>
            <person name="Wright K.J."/>
            <person name="Zuzow R."/>
            <person name="Dirks W."/>
            <person name="Good M."/>
            <person name="Goodstein D."/>
            <person name="Lemons D."/>
            <person name="Li W."/>
            <person name="Lyons J.B."/>
            <person name="Morris A."/>
            <person name="Nichols S."/>
            <person name="Richter D.J."/>
            <person name="Salamov A."/>
            <person name="Bork P."/>
            <person name="Lim W.A."/>
            <person name="Manning G."/>
            <person name="Miller W.T."/>
            <person name="McGinnis W."/>
            <person name="Shapiro H."/>
            <person name="Tjian R."/>
            <person name="Grigoriev I.V."/>
            <person name="Rokhsar D."/>
        </authorList>
    </citation>
    <scope>NUCLEOTIDE SEQUENCE [LARGE SCALE GENOMIC DNA]</scope>
    <source>
        <strain evidence="3">MX1 / ATCC 50154</strain>
    </source>
</reference>
<protein>
    <submittedName>
        <fullName evidence="2">Uncharacterized protein</fullName>
    </submittedName>
</protein>
<dbReference type="AlphaFoldDB" id="A9UXA3"/>
<proteinExistence type="predicted"/>
<dbReference type="GeneID" id="5890334"/>
<keyword evidence="3" id="KW-1185">Reference proteome</keyword>
<dbReference type="EMBL" id="CH991548">
    <property type="protein sequence ID" value="EDQ90354.1"/>
    <property type="molecule type" value="Genomic_DNA"/>
</dbReference>
<dbReference type="RefSeq" id="XP_001745121.1">
    <property type="nucleotide sequence ID" value="XM_001745069.1"/>
</dbReference>
<evidence type="ECO:0000313" key="3">
    <source>
        <dbReference type="Proteomes" id="UP000001357"/>
    </source>
</evidence>
<dbReference type="InParanoid" id="A9UXA3"/>
<sequence length="306" mass="33851">MYLSDYIEVSAAQEASRPEATSTVPQQSSQPSQPSSLWRHMLKRLSSRRRRESQDITTVTPPMAFPDVHTDLSMCYAAQHELENSLNVSGVSSNVPVDVYAESPNPHRKPSIIRDGPGMQANGRFSRRFSDCPSEDSLPREDVVYSVTSRRRLSMVPNQMVALNRLQLEDAPTPSKMQSPGLGIGKALRTLGQDSPNPLYEEPRDRIPQQPLYAPTSGVNFAHMDDDVLADLVAEGDIVELHPDVQDTSDFSVAITDLDSLVVDENSRTGLAPHFRRLLAEKHMATPPQGQRRGTPLGELQSSPLM</sequence>